<accession>A0A518B3K8</accession>
<name>A0A518B3K8_9BACT</name>
<organism evidence="1 2">
    <name type="scientific">Kolteria novifilia</name>
    <dbReference type="NCBI Taxonomy" id="2527975"/>
    <lineage>
        <taxon>Bacteria</taxon>
        <taxon>Pseudomonadati</taxon>
        <taxon>Planctomycetota</taxon>
        <taxon>Planctomycetia</taxon>
        <taxon>Kolteriales</taxon>
        <taxon>Kolteriaceae</taxon>
        <taxon>Kolteria</taxon>
    </lineage>
</organism>
<keyword evidence="2" id="KW-1185">Reference proteome</keyword>
<proteinExistence type="predicted"/>
<evidence type="ECO:0000313" key="1">
    <source>
        <dbReference type="EMBL" id="QDU61524.1"/>
    </source>
</evidence>
<dbReference type="Pfam" id="PF05936">
    <property type="entry name" value="T6SS_VasE"/>
    <property type="match status" value="1"/>
</dbReference>
<dbReference type="InterPro" id="IPR010263">
    <property type="entry name" value="T6SS_TssK"/>
</dbReference>
<gene>
    <name evidence="1" type="ORF">Pan216_23850</name>
</gene>
<sequence>MRTRPLHWSEGMLVLPHHFQASTANLVDWMTSSQDWHTPHNYGVRHLELNLEALADFEVRIPVLQARMRDGTLISVPENAHLNLLDLRPALERHDQVYIHLVLPETILGQANATRDQRSDSKRFLVQVDEWHERNDGGDSRPIETHRFNVGLVALPTLESPKGYESLPLCRLARSAQAEAPPTLDEDYIPPLMRVDCWKPLKEDILVAINAQLGAFIKSQSGYLLTHGGFSEANQPQIRKGIMQLSVANGAYPYLTQLIEASGIHPFVAYTELCRLVGQLSLFRDDWQPPDLPLYDHDDLGRIFRAVRAEIEASLSSEGPSAKVQRFPFVGVQEWMEVSLDPRWLRGNIAFYVGVRSDLTPERLELLFSDRWLDWKLGSSRTILEIYRNALDGLSLRRVVGVHSSLPALKGVTYFEIEQKGRFWDEAADSRTVSLKVNEKHIRGDFVGKNVLTVVDPKQNPRDLTLELFVVENE</sequence>
<dbReference type="AlphaFoldDB" id="A0A518B3K8"/>
<reference evidence="1 2" key="1">
    <citation type="submission" date="2019-02" db="EMBL/GenBank/DDBJ databases">
        <title>Deep-cultivation of Planctomycetes and their phenomic and genomic characterization uncovers novel biology.</title>
        <authorList>
            <person name="Wiegand S."/>
            <person name="Jogler M."/>
            <person name="Boedeker C."/>
            <person name="Pinto D."/>
            <person name="Vollmers J."/>
            <person name="Rivas-Marin E."/>
            <person name="Kohn T."/>
            <person name="Peeters S.H."/>
            <person name="Heuer A."/>
            <person name="Rast P."/>
            <person name="Oberbeckmann S."/>
            <person name="Bunk B."/>
            <person name="Jeske O."/>
            <person name="Meyerdierks A."/>
            <person name="Storesund J.E."/>
            <person name="Kallscheuer N."/>
            <person name="Luecker S."/>
            <person name="Lage O.M."/>
            <person name="Pohl T."/>
            <person name="Merkel B.J."/>
            <person name="Hornburger P."/>
            <person name="Mueller R.-W."/>
            <person name="Bruemmer F."/>
            <person name="Labrenz M."/>
            <person name="Spormann A.M."/>
            <person name="Op den Camp H."/>
            <person name="Overmann J."/>
            <person name="Amann R."/>
            <person name="Jetten M.S.M."/>
            <person name="Mascher T."/>
            <person name="Medema M.H."/>
            <person name="Devos D.P."/>
            <person name="Kaster A.-K."/>
            <person name="Ovreas L."/>
            <person name="Rohde M."/>
            <person name="Galperin M.Y."/>
            <person name="Jogler C."/>
        </authorList>
    </citation>
    <scope>NUCLEOTIDE SEQUENCE [LARGE SCALE GENOMIC DNA]</scope>
    <source>
        <strain evidence="1 2">Pan216</strain>
    </source>
</reference>
<dbReference type="Proteomes" id="UP000317093">
    <property type="component" value="Chromosome"/>
</dbReference>
<dbReference type="RefSeq" id="WP_419193531.1">
    <property type="nucleotide sequence ID" value="NZ_CP036279.1"/>
</dbReference>
<protein>
    <recommendedName>
        <fullName evidence="3">Type VI secretion system baseplate subunit TssK</fullName>
    </recommendedName>
</protein>
<dbReference type="EMBL" id="CP036279">
    <property type="protein sequence ID" value="QDU61524.1"/>
    <property type="molecule type" value="Genomic_DNA"/>
</dbReference>
<evidence type="ECO:0000313" key="2">
    <source>
        <dbReference type="Proteomes" id="UP000317093"/>
    </source>
</evidence>
<dbReference type="PANTHER" id="PTHR35566">
    <property type="entry name" value="BLR3599 PROTEIN"/>
    <property type="match status" value="1"/>
</dbReference>
<evidence type="ECO:0008006" key="3">
    <source>
        <dbReference type="Google" id="ProtNLM"/>
    </source>
</evidence>
<dbReference type="NCBIfam" id="TIGR03353">
    <property type="entry name" value="VI_chp_4"/>
    <property type="match status" value="1"/>
</dbReference>
<dbReference type="KEGG" id="knv:Pan216_23850"/>
<dbReference type="PANTHER" id="PTHR35566:SF1">
    <property type="entry name" value="TYPE VI SECRETION SYSTEM BASEPLATE COMPONENT TSSK1"/>
    <property type="match status" value="1"/>
</dbReference>